<dbReference type="EMBL" id="CAJNON010002286">
    <property type="protein sequence ID" value="CAF1505949.1"/>
    <property type="molecule type" value="Genomic_DNA"/>
</dbReference>
<name>A0A819WG70_9BILA</name>
<dbReference type="Proteomes" id="UP000663868">
    <property type="component" value="Unassembled WGS sequence"/>
</dbReference>
<evidence type="ECO:0000313" key="3">
    <source>
        <dbReference type="EMBL" id="CAF4121880.1"/>
    </source>
</evidence>
<reference evidence="3" key="1">
    <citation type="submission" date="2021-02" db="EMBL/GenBank/DDBJ databases">
        <authorList>
            <person name="Nowell W R."/>
        </authorList>
    </citation>
    <scope>NUCLEOTIDE SEQUENCE</scope>
</reference>
<protein>
    <submittedName>
        <fullName evidence="3">Uncharacterized protein</fullName>
    </submittedName>
</protein>
<dbReference type="Proteomes" id="UP000663881">
    <property type="component" value="Unassembled WGS sequence"/>
</dbReference>
<dbReference type="AlphaFoldDB" id="A0A819WG70"/>
<proteinExistence type="predicted"/>
<sequence length="162" mass="18259">MSGGKTKELKLQRNNENQLVAGDDSVEEKILVSACYGWSTHNCPCENTSKTGLILYPSDTQYKNIVLLVCELCYKYKGPAHGTQHQQLADWYFSIYGDRKSFKFTSGFSAKIDGQLGFNSKTFNKSSSCPYHTEKKTMGPLEQEAVQNVVKGKLDSYKLMHH</sequence>
<dbReference type="Proteomes" id="UP000663891">
    <property type="component" value="Unassembled WGS sequence"/>
</dbReference>
<dbReference type="EMBL" id="CAJOAY010005851">
    <property type="protein sequence ID" value="CAF4121880.1"/>
    <property type="molecule type" value="Genomic_DNA"/>
</dbReference>
<gene>
    <name evidence="2" type="ORF">KXQ929_LOCUS32832</name>
    <name evidence="3" type="ORF">OKA104_LOCUS36774</name>
    <name evidence="1" type="ORF">VCS650_LOCUS42505</name>
</gene>
<evidence type="ECO:0000313" key="2">
    <source>
        <dbReference type="EMBL" id="CAF4072512.1"/>
    </source>
</evidence>
<accession>A0A819WG70</accession>
<dbReference type="OrthoDB" id="10016512at2759"/>
<dbReference type="EMBL" id="CAJOBB010004066">
    <property type="protein sequence ID" value="CAF4072512.1"/>
    <property type="molecule type" value="Genomic_DNA"/>
</dbReference>
<evidence type="ECO:0000313" key="4">
    <source>
        <dbReference type="Proteomes" id="UP000663881"/>
    </source>
</evidence>
<evidence type="ECO:0000313" key="1">
    <source>
        <dbReference type="EMBL" id="CAF1505949.1"/>
    </source>
</evidence>
<organism evidence="3 4">
    <name type="scientific">Adineta steineri</name>
    <dbReference type="NCBI Taxonomy" id="433720"/>
    <lineage>
        <taxon>Eukaryota</taxon>
        <taxon>Metazoa</taxon>
        <taxon>Spiralia</taxon>
        <taxon>Gnathifera</taxon>
        <taxon>Rotifera</taxon>
        <taxon>Eurotatoria</taxon>
        <taxon>Bdelloidea</taxon>
        <taxon>Adinetida</taxon>
        <taxon>Adinetidae</taxon>
        <taxon>Adineta</taxon>
    </lineage>
</organism>
<comment type="caution">
    <text evidence="3">The sequence shown here is derived from an EMBL/GenBank/DDBJ whole genome shotgun (WGS) entry which is preliminary data.</text>
</comment>